<protein>
    <submittedName>
        <fullName evidence="4">SDR family NAD(P)-dependent oxidoreductase</fullName>
    </submittedName>
</protein>
<evidence type="ECO:0000313" key="4">
    <source>
        <dbReference type="EMBL" id="MDC7786975.1"/>
    </source>
</evidence>
<comment type="caution">
    <text evidence="4">The sequence shown here is derived from an EMBL/GenBank/DDBJ whole genome shotgun (WGS) entry which is preliminary data.</text>
</comment>
<gene>
    <name evidence="4" type="ORF">PQJ73_14875</name>
</gene>
<dbReference type="Pfam" id="PF00106">
    <property type="entry name" value="adh_short"/>
    <property type="match status" value="1"/>
</dbReference>
<dbReference type="PRINTS" id="PR00080">
    <property type="entry name" value="SDRFAMILY"/>
</dbReference>
<comment type="similarity">
    <text evidence="1 3">Belongs to the short-chain dehydrogenases/reductases (SDR) family.</text>
</comment>
<dbReference type="PANTHER" id="PTHR44169:SF6">
    <property type="entry name" value="NADPH-DEPENDENT 1-ACYLDIHYDROXYACETONE PHOSPHATE REDUCTASE"/>
    <property type="match status" value="1"/>
</dbReference>
<evidence type="ECO:0000256" key="3">
    <source>
        <dbReference type="RuleBase" id="RU000363"/>
    </source>
</evidence>
<dbReference type="EMBL" id="JAQQLI010000021">
    <property type="protein sequence ID" value="MDC7786975.1"/>
    <property type="molecule type" value="Genomic_DNA"/>
</dbReference>
<organism evidence="4 5">
    <name type="scientific">Rhodoplanes tepidamans</name>
    <name type="common">Rhodoplanes cryptolactis</name>
    <dbReference type="NCBI Taxonomy" id="200616"/>
    <lineage>
        <taxon>Bacteria</taxon>
        <taxon>Pseudomonadati</taxon>
        <taxon>Pseudomonadota</taxon>
        <taxon>Alphaproteobacteria</taxon>
        <taxon>Hyphomicrobiales</taxon>
        <taxon>Nitrobacteraceae</taxon>
        <taxon>Rhodoplanes</taxon>
    </lineage>
</organism>
<dbReference type="Proteomes" id="UP001165652">
    <property type="component" value="Unassembled WGS sequence"/>
</dbReference>
<sequence length="223" mass="24036">MAPVRRQEPLDATTAANPGMASIPLDIDDPAAIRAFAAEVTARHPDLDVVINNAGMMKIEDILAAPEDVGTAEATVVTNLLGQIRLTAALLPFLLKKPRATVMTVSSGLAFVPRAMAPTYCATKAAIHSYTQSLRFQLRATAVEVIEIVPPYVQTELMGAQQATDPAAMPLADYIAETMALIEAGETEVLVERVKPLRFAEARGDYDTLFRTRNAPRVPEPAR</sequence>
<name>A0ABT5JBB8_RHOTP</name>
<proteinExistence type="inferred from homology"/>
<dbReference type="InterPro" id="IPR002347">
    <property type="entry name" value="SDR_fam"/>
</dbReference>
<evidence type="ECO:0000256" key="1">
    <source>
        <dbReference type="ARBA" id="ARBA00006484"/>
    </source>
</evidence>
<dbReference type="PANTHER" id="PTHR44169">
    <property type="entry name" value="NADPH-DEPENDENT 1-ACYLDIHYDROXYACETONE PHOSPHATE REDUCTASE"/>
    <property type="match status" value="1"/>
</dbReference>
<keyword evidence="2" id="KW-0560">Oxidoreductase</keyword>
<evidence type="ECO:0000313" key="5">
    <source>
        <dbReference type="Proteomes" id="UP001165652"/>
    </source>
</evidence>
<dbReference type="RefSeq" id="WP_272777823.1">
    <property type="nucleotide sequence ID" value="NZ_JAQQLI010000021.1"/>
</dbReference>
<dbReference type="InterPro" id="IPR036291">
    <property type="entry name" value="NAD(P)-bd_dom_sf"/>
</dbReference>
<evidence type="ECO:0000256" key="2">
    <source>
        <dbReference type="ARBA" id="ARBA00023002"/>
    </source>
</evidence>
<reference evidence="4" key="2">
    <citation type="submission" date="2023-02" db="EMBL/GenBank/DDBJ databases">
        <authorList>
            <person name="Rayyan A."/>
            <person name="Meyer T."/>
            <person name="Kyndt J.A."/>
        </authorList>
    </citation>
    <scope>NUCLEOTIDE SEQUENCE</scope>
    <source>
        <strain evidence="4">DSM 9987</strain>
    </source>
</reference>
<accession>A0ABT5JBB8</accession>
<dbReference type="PROSITE" id="PS00061">
    <property type="entry name" value="ADH_SHORT"/>
    <property type="match status" value="1"/>
</dbReference>
<reference evidence="4" key="1">
    <citation type="journal article" date="2023" name="Microbiol Resour">
        <title>Genome Sequences of Rhodoplanes serenus and Two Thermotolerant Strains, Rhodoplanes tepidamans and 'Rhodoplanes cryptolactis,' Further Refine the Genus.</title>
        <authorList>
            <person name="Rayyan A.A."/>
            <person name="Kyndt J.A."/>
        </authorList>
    </citation>
    <scope>NUCLEOTIDE SEQUENCE</scope>
    <source>
        <strain evidence="4">DSM 9987</strain>
    </source>
</reference>
<keyword evidence="5" id="KW-1185">Reference proteome</keyword>
<dbReference type="Gene3D" id="3.40.50.720">
    <property type="entry name" value="NAD(P)-binding Rossmann-like Domain"/>
    <property type="match status" value="1"/>
</dbReference>
<dbReference type="PRINTS" id="PR00081">
    <property type="entry name" value="GDHRDH"/>
</dbReference>
<dbReference type="SUPFAM" id="SSF51735">
    <property type="entry name" value="NAD(P)-binding Rossmann-fold domains"/>
    <property type="match status" value="1"/>
</dbReference>
<dbReference type="InterPro" id="IPR020904">
    <property type="entry name" value="Sc_DH/Rdtase_CS"/>
</dbReference>